<dbReference type="InterPro" id="IPR002110">
    <property type="entry name" value="Ankyrin_rpt"/>
</dbReference>
<dbReference type="SMART" id="SM00248">
    <property type="entry name" value="ANK"/>
    <property type="match status" value="3"/>
</dbReference>
<name>A0A8J3YGD5_9ACTN</name>
<gene>
    <name evidence="2" type="ORF">Val02_03620</name>
</gene>
<feature type="compositionally biased region" description="Pro residues" evidence="1">
    <location>
        <begin position="149"/>
        <end position="159"/>
    </location>
</feature>
<reference evidence="2" key="1">
    <citation type="submission" date="2021-01" db="EMBL/GenBank/DDBJ databases">
        <title>Whole genome shotgun sequence of Virgisporangium aliadipatigenens NBRC 105644.</title>
        <authorList>
            <person name="Komaki H."/>
            <person name="Tamura T."/>
        </authorList>
    </citation>
    <scope>NUCLEOTIDE SEQUENCE</scope>
    <source>
        <strain evidence="2">NBRC 105644</strain>
    </source>
</reference>
<dbReference type="AlphaFoldDB" id="A0A8J3YGD5"/>
<dbReference type="EMBL" id="BOPF01000002">
    <property type="protein sequence ID" value="GIJ43476.1"/>
    <property type="molecule type" value="Genomic_DNA"/>
</dbReference>
<evidence type="ECO:0000313" key="2">
    <source>
        <dbReference type="EMBL" id="GIJ43476.1"/>
    </source>
</evidence>
<accession>A0A8J3YGD5</accession>
<keyword evidence="3" id="KW-1185">Reference proteome</keyword>
<dbReference type="Proteomes" id="UP000619260">
    <property type="component" value="Unassembled WGS sequence"/>
</dbReference>
<protein>
    <recommendedName>
        <fullName evidence="4">Ankyrin repeat domain-containing protein</fullName>
    </recommendedName>
</protein>
<evidence type="ECO:0000313" key="3">
    <source>
        <dbReference type="Proteomes" id="UP000619260"/>
    </source>
</evidence>
<dbReference type="InterPro" id="IPR036770">
    <property type="entry name" value="Ankyrin_rpt-contain_sf"/>
</dbReference>
<dbReference type="SUPFAM" id="SSF48403">
    <property type="entry name" value="Ankyrin repeat"/>
    <property type="match status" value="1"/>
</dbReference>
<evidence type="ECO:0008006" key="4">
    <source>
        <dbReference type="Google" id="ProtNLM"/>
    </source>
</evidence>
<sequence>MWMYERATERRLAGDRRGACEAARVDVAIDLAGVHRAHGAAVAQRLEDDLRHLVPDLLRWHFPRDDAGLLGGATVRLACYGRHLDLTACRSRTRPHRISVYLGISLMFRPDDQDWLDLRPLWDSRHTDRLRHRIGGGDRTPFFHRDGTPLPPDALPPADPGRSADPAARAEWTALLHESGETSRAWQDAGFRVSLAVPRRSTARFHAANARTPAQKWALVGDPRVAFTAVAARVAELPEGERLTIVAPGNTYVFGLELGREGRQPFVRLDASPPTGTGRIPRALWERPPYLDLLRAGQLTPEGLHPLVRTALFPEHPAPPEVYRPPPADVAALPLTVRVPCSGTEHEVTFAGGGVRPAAHSADEIARERTVVALGGAANGCVTAIDRWRGIPPERPPGPVRTRRRAAPEPPPAREEISAVRSLRDHALLLALHGDGPEFARLLDAGLDPTVVRTPEGHGVLHLVAAFDVPDGPVLVRRLVGGGMDVDARAGDGSVALLSVIRAGGAFDTVRALLDAGADPTACDRSGATALHAMCEALGPDSAALARLLIDAGAPVATRGGRWGYPPLAEAEQRRAPAEVLEILRAAAVAEATGRGRV</sequence>
<comment type="caution">
    <text evidence="2">The sequence shown here is derived from an EMBL/GenBank/DDBJ whole genome shotgun (WGS) entry which is preliminary data.</text>
</comment>
<proteinExistence type="predicted"/>
<feature type="region of interest" description="Disordered" evidence="1">
    <location>
        <begin position="389"/>
        <end position="413"/>
    </location>
</feature>
<feature type="region of interest" description="Disordered" evidence="1">
    <location>
        <begin position="137"/>
        <end position="165"/>
    </location>
</feature>
<evidence type="ECO:0000256" key="1">
    <source>
        <dbReference type="SAM" id="MobiDB-lite"/>
    </source>
</evidence>
<organism evidence="2 3">
    <name type="scientific">Virgisporangium aliadipatigenens</name>
    <dbReference type="NCBI Taxonomy" id="741659"/>
    <lineage>
        <taxon>Bacteria</taxon>
        <taxon>Bacillati</taxon>
        <taxon>Actinomycetota</taxon>
        <taxon>Actinomycetes</taxon>
        <taxon>Micromonosporales</taxon>
        <taxon>Micromonosporaceae</taxon>
        <taxon>Virgisporangium</taxon>
    </lineage>
</organism>
<dbReference type="Gene3D" id="1.25.40.20">
    <property type="entry name" value="Ankyrin repeat-containing domain"/>
    <property type="match status" value="1"/>
</dbReference>